<proteinExistence type="inferred from homology"/>
<dbReference type="AlphaFoldDB" id="A0A423W1D4"/>
<keyword evidence="7" id="KW-0456">Lyase</keyword>
<dbReference type="Pfam" id="PF00545">
    <property type="entry name" value="Ribonuclease"/>
    <property type="match status" value="1"/>
</dbReference>
<comment type="caution">
    <text evidence="10">The sequence shown here is derived from an EMBL/GenBank/DDBJ whole genome shotgun (WGS) entry which is preliminary data.</text>
</comment>
<sequence length="165" mass="17752">MYITAALTLVLLPTALTAPSNVGKRELPDHTPVTVEDFDSSFDTKCGKAKVAGTDIEKAVEWGTNLNDASQTLGSKKYPHIYQNHEAFKFPSGVCSSATNRLEFPVIKGGYFDGDDDAVGQVRAVFVHDPKGQPDGEGHPISSYCGTIYHPNQGDNDFAGCDVTK</sequence>
<dbReference type="EC" id="4.6.1.24" evidence="2"/>
<keyword evidence="9" id="KW-0732">Signal</keyword>
<evidence type="ECO:0000313" key="10">
    <source>
        <dbReference type="EMBL" id="ROV97148.1"/>
    </source>
</evidence>
<feature type="signal peptide" evidence="9">
    <location>
        <begin position="1"/>
        <end position="17"/>
    </location>
</feature>
<dbReference type="GO" id="GO:0003723">
    <property type="term" value="F:RNA binding"/>
    <property type="evidence" value="ECO:0007669"/>
    <property type="project" value="InterPro"/>
</dbReference>
<dbReference type="STRING" id="356882.A0A423W1D4"/>
<dbReference type="OrthoDB" id="5425539at2759"/>
<dbReference type="GO" id="GO:0046589">
    <property type="term" value="F:ribonuclease T1 activity"/>
    <property type="evidence" value="ECO:0007669"/>
    <property type="project" value="UniProtKB-EC"/>
</dbReference>
<dbReference type="PANTHER" id="PTHR42104">
    <property type="entry name" value="EXTRACELLULAR GUANYL-SPECIFIC RIBONUCLEASE RNTA (AFU_ORTHOLOGUE AFUA_4G03230)"/>
    <property type="match status" value="1"/>
</dbReference>
<feature type="chain" id="PRO_5019584251" description="ribonuclease T1" evidence="9">
    <location>
        <begin position="18"/>
        <end position="165"/>
    </location>
</feature>
<dbReference type="GO" id="GO:0016787">
    <property type="term" value="F:hydrolase activity"/>
    <property type="evidence" value="ECO:0007669"/>
    <property type="project" value="UniProtKB-KW"/>
</dbReference>
<keyword evidence="3" id="KW-0540">Nuclease</keyword>
<evidence type="ECO:0000256" key="2">
    <source>
        <dbReference type="ARBA" id="ARBA00012549"/>
    </source>
</evidence>
<keyword evidence="11" id="KW-1185">Reference proteome</keyword>
<gene>
    <name evidence="10" type="ORF">VMCG_07534</name>
</gene>
<name>A0A423W1D4_9PEZI</name>
<evidence type="ECO:0000313" key="11">
    <source>
        <dbReference type="Proteomes" id="UP000283895"/>
    </source>
</evidence>
<evidence type="ECO:0000256" key="4">
    <source>
        <dbReference type="ARBA" id="ARBA00022759"/>
    </source>
</evidence>
<dbReference type="InterPro" id="IPR000026">
    <property type="entry name" value="N1-like"/>
</dbReference>
<evidence type="ECO:0000256" key="7">
    <source>
        <dbReference type="ARBA" id="ARBA00023239"/>
    </source>
</evidence>
<accession>A0A423W1D4</accession>
<comment type="similarity">
    <text evidence="1">Belongs to the ribonuclease N1/T1 family.</text>
</comment>
<keyword evidence="6" id="KW-1015">Disulfide bond</keyword>
<evidence type="ECO:0000256" key="5">
    <source>
        <dbReference type="ARBA" id="ARBA00022801"/>
    </source>
</evidence>
<comment type="catalytic activity">
    <reaction evidence="8">
        <text>[RNA] containing guanosine + H2O = an [RNA fragment]-3'-guanosine-3'-phosphate + a 5'-hydroxy-ribonucleotide-3'-[RNA fragment].</text>
        <dbReference type="EC" id="4.6.1.24"/>
    </reaction>
</comment>
<evidence type="ECO:0000256" key="8">
    <source>
        <dbReference type="ARBA" id="ARBA00034015"/>
    </source>
</evidence>
<dbReference type="EMBL" id="LKEA01000030">
    <property type="protein sequence ID" value="ROV97148.1"/>
    <property type="molecule type" value="Genomic_DNA"/>
</dbReference>
<evidence type="ECO:0000256" key="6">
    <source>
        <dbReference type="ARBA" id="ARBA00023157"/>
    </source>
</evidence>
<dbReference type="SUPFAM" id="SSF53933">
    <property type="entry name" value="Microbial ribonucleases"/>
    <property type="match status" value="1"/>
</dbReference>
<dbReference type="Gene3D" id="3.10.450.30">
    <property type="entry name" value="Microbial ribonucleases"/>
    <property type="match status" value="1"/>
</dbReference>
<dbReference type="PANTHER" id="PTHR42104:SF1">
    <property type="entry name" value="EXTRACELLULAR GUANYL-SPECIFIC RIBONUCLEASE RNTA (AFU_ORTHOLOGUE AFUA_4G03230)"/>
    <property type="match status" value="1"/>
</dbReference>
<dbReference type="Proteomes" id="UP000283895">
    <property type="component" value="Unassembled WGS sequence"/>
</dbReference>
<protein>
    <recommendedName>
        <fullName evidence="2">ribonuclease T1</fullName>
        <ecNumber evidence="2">4.6.1.24</ecNumber>
    </recommendedName>
</protein>
<evidence type="ECO:0000256" key="1">
    <source>
        <dbReference type="ARBA" id="ARBA00009006"/>
    </source>
</evidence>
<organism evidence="10 11">
    <name type="scientific">Cytospora schulzeri</name>
    <dbReference type="NCBI Taxonomy" id="448051"/>
    <lineage>
        <taxon>Eukaryota</taxon>
        <taxon>Fungi</taxon>
        <taxon>Dikarya</taxon>
        <taxon>Ascomycota</taxon>
        <taxon>Pezizomycotina</taxon>
        <taxon>Sordariomycetes</taxon>
        <taxon>Sordariomycetidae</taxon>
        <taxon>Diaporthales</taxon>
        <taxon>Cytosporaceae</taxon>
        <taxon>Cytospora</taxon>
    </lineage>
</organism>
<evidence type="ECO:0000256" key="9">
    <source>
        <dbReference type="SAM" id="SignalP"/>
    </source>
</evidence>
<keyword evidence="5" id="KW-0378">Hydrolase</keyword>
<keyword evidence="4" id="KW-0255">Endonuclease</keyword>
<evidence type="ECO:0000256" key="3">
    <source>
        <dbReference type="ARBA" id="ARBA00022722"/>
    </source>
</evidence>
<reference evidence="10 11" key="1">
    <citation type="submission" date="2015-09" db="EMBL/GenBank/DDBJ databases">
        <title>Host preference determinants of Valsa canker pathogens revealed by comparative genomics.</title>
        <authorList>
            <person name="Yin Z."/>
            <person name="Huang L."/>
        </authorList>
    </citation>
    <scope>NUCLEOTIDE SEQUENCE [LARGE SCALE GENOMIC DNA]</scope>
    <source>
        <strain evidence="10 11">03-1</strain>
    </source>
</reference>
<dbReference type="InterPro" id="IPR016191">
    <property type="entry name" value="Ribonuclease/ribotoxin"/>
</dbReference>